<evidence type="ECO:0000313" key="1">
    <source>
        <dbReference type="EMBL" id="GBN17577.1"/>
    </source>
</evidence>
<comment type="caution">
    <text evidence="1">The sequence shown here is derived from an EMBL/GenBank/DDBJ whole genome shotgun (WGS) entry which is preliminary data.</text>
</comment>
<dbReference type="AlphaFoldDB" id="A0A4Y2LW09"/>
<accession>A0A4Y2LW09</accession>
<reference evidence="1 2" key="1">
    <citation type="journal article" date="2019" name="Sci. Rep.">
        <title>Orb-weaving spider Araneus ventricosus genome elucidates the spidroin gene catalogue.</title>
        <authorList>
            <person name="Kono N."/>
            <person name="Nakamura H."/>
            <person name="Ohtoshi R."/>
            <person name="Moran D.A.P."/>
            <person name="Shinohara A."/>
            <person name="Yoshida Y."/>
            <person name="Fujiwara M."/>
            <person name="Mori M."/>
            <person name="Tomita M."/>
            <person name="Arakawa K."/>
        </authorList>
    </citation>
    <scope>NUCLEOTIDE SEQUENCE [LARGE SCALE GENOMIC DNA]</scope>
</reference>
<dbReference type="Proteomes" id="UP000499080">
    <property type="component" value="Unassembled WGS sequence"/>
</dbReference>
<evidence type="ECO:0000313" key="2">
    <source>
        <dbReference type="Proteomes" id="UP000499080"/>
    </source>
</evidence>
<protein>
    <submittedName>
        <fullName evidence="1">Uncharacterized protein</fullName>
    </submittedName>
</protein>
<dbReference type="EMBL" id="BGPR01006275">
    <property type="protein sequence ID" value="GBN17577.1"/>
    <property type="molecule type" value="Genomic_DNA"/>
</dbReference>
<proteinExistence type="predicted"/>
<name>A0A4Y2LW09_ARAVE</name>
<gene>
    <name evidence="1" type="ORF">AVEN_121076_1</name>
</gene>
<keyword evidence="2" id="KW-1185">Reference proteome</keyword>
<organism evidence="1 2">
    <name type="scientific">Araneus ventricosus</name>
    <name type="common">Orbweaver spider</name>
    <name type="synonym">Epeira ventricosa</name>
    <dbReference type="NCBI Taxonomy" id="182803"/>
    <lineage>
        <taxon>Eukaryota</taxon>
        <taxon>Metazoa</taxon>
        <taxon>Ecdysozoa</taxon>
        <taxon>Arthropoda</taxon>
        <taxon>Chelicerata</taxon>
        <taxon>Arachnida</taxon>
        <taxon>Araneae</taxon>
        <taxon>Araneomorphae</taxon>
        <taxon>Entelegynae</taxon>
        <taxon>Araneoidea</taxon>
        <taxon>Araneidae</taxon>
        <taxon>Araneus</taxon>
    </lineage>
</organism>
<sequence>MILAHPVFQEADDDLQVSPLVLFALHIACMPFRENSSYIRCCGGLVVRSRLRSPRAPCSKPGSAEELQGMLTFCMANLTPGAKRCPTGLVQKLKRSRTVRNTSLGVVLVI</sequence>